<keyword evidence="2" id="KW-1185">Reference proteome</keyword>
<evidence type="ECO:0000313" key="1">
    <source>
        <dbReference type="EMBL" id="ERM94843.1"/>
    </source>
</evidence>
<dbReference type="HOGENOM" id="CLU_2375593_0_0_1"/>
<dbReference type="EMBL" id="KI397501">
    <property type="protein sequence ID" value="ERM94843.1"/>
    <property type="molecule type" value="Genomic_DNA"/>
</dbReference>
<accession>W1NH76</accession>
<proteinExistence type="predicted"/>
<sequence length="95" mass="10591">MIELIHHAINSGVTFLNTSDAYGPFPNKILLGKVSSNTPTWIYFGYGELISCGVSGFKASKGRRDRERSWLPSLESALQMGRWRFVGPYTYVGGM</sequence>
<name>W1NH76_AMBTC</name>
<dbReference type="Proteomes" id="UP000017836">
    <property type="component" value="Unassembled WGS sequence"/>
</dbReference>
<gene>
    <name evidence="1" type="ORF">AMTR_s00009p00085250</name>
</gene>
<dbReference type="SUPFAM" id="SSF51430">
    <property type="entry name" value="NAD(P)-linked oxidoreductase"/>
    <property type="match status" value="1"/>
</dbReference>
<dbReference type="AlphaFoldDB" id="W1NH76"/>
<evidence type="ECO:0008006" key="3">
    <source>
        <dbReference type="Google" id="ProtNLM"/>
    </source>
</evidence>
<reference evidence="2" key="1">
    <citation type="journal article" date="2013" name="Science">
        <title>The Amborella genome and the evolution of flowering plants.</title>
        <authorList>
            <consortium name="Amborella Genome Project"/>
        </authorList>
    </citation>
    <scope>NUCLEOTIDE SEQUENCE [LARGE SCALE GENOMIC DNA]</scope>
</reference>
<protein>
    <recommendedName>
        <fullName evidence="3">NADP-dependent oxidoreductase domain-containing protein</fullName>
    </recommendedName>
</protein>
<dbReference type="InterPro" id="IPR036812">
    <property type="entry name" value="NAD(P)_OxRdtase_dom_sf"/>
</dbReference>
<organism evidence="1 2">
    <name type="scientific">Amborella trichopoda</name>
    <dbReference type="NCBI Taxonomy" id="13333"/>
    <lineage>
        <taxon>Eukaryota</taxon>
        <taxon>Viridiplantae</taxon>
        <taxon>Streptophyta</taxon>
        <taxon>Embryophyta</taxon>
        <taxon>Tracheophyta</taxon>
        <taxon>Spermatophyta</taxon>
        <taxon>Magnoliopsida</taxon>
        <taxon>Amborellales</taxon>
        <taxon>Amborellaceae</taxon>
        <taxon>Amborella</taxon>
    </lineage>
</organism>
<dbReference type="STRING" id="13333.W1NH76"/>
<evidence type="ECO:0000313" key="2">
    <source>
        <dbReference type="Proteomes" id="UP000017836"/>
    </source>
</evidence>
<dbReference type="Gramene" id="ERM94843">
    <property type="protein sequence ID" value="ERM94843"/>
    <property type="gene ID" value="AMTR_s00009p00085250"/>
</dbReference>